<feature type="transmembrane region" description="Helical" evidence="1">
    <location>
        <begin position="197"/>
        <end position="219"/>
    </location>
</feature>
<feature type="non-terminal residue" evidence="2">
    <location>
        <position position="284"/>
    </location>
</feature>
<accession>A0A6J4HJN5</accession>
<feature type="transmembrane region" description="Helical" evidence="1">
    <location>
        <begin position="96"/>
        <end position="121"/>
    </location>
</feature>
<evidence type="ECO:0000313" key="2">
    <source>
        <dbReference type="EMBL" id="CAA9226355.1"/>
    </source>
</evidence>
<dbReference type="Pfam" id="PF07136">
    <property type="entry name" value="DUF1385"/>
    <property type="match status" value="1"/>
</dbReference>
<dbReference type="InterPro" id="IPR010787">
    <property type="entry name" value="DUF1385"/>
</dbReference>
<evidence type="ECO:0000256" key="1">
    <source>
        <dbReference type="SAM" id="Phobius"/>
    </source>
</evidence>
<dbReference type="EMBL" id="CADCTK010000183">
    <property type="protein sequence ID" value="CAA9226355.1"/>
    <property type="molecule type" value="Genomic_DNA"/>
</dbReference>
<name>A0A6J4HJN5_9CHLR</name>
<reference evidence="2" key="1">
    <citation type="submission" date="2020-02" db="EMBL/GenBank/DDBJ databases">
        <authorList>
            <person name="Meier V. D."/>
        </authorList>
    </citation>
    <scope>NUCLEOTIDE SEQUENCE</scope>
    <source>
        <strain evidence="2">AVDCRST_MAG26</strain>
    </source>
</reference>
<protein>
    <recommendedName>
        <fullName evidence="3">DUF1385 domain-containing protein</fullName>
    </recommendedName>
</protein>
<keyword evidence="1" id="KW-1133">Transmembrane helix</keyword>
<organism evidence="2">
    <name type="scientific">uncultured Chloroflexia bacterium</name>
    <dbReference type="NCBI Taxonomy" id="1672391"/>
    <lineage>
        <taxon>Bacteria</taxon>
        <taxon>Bacillati</taxon>
        <taxon>Chloroflexota</taxon>
        <taxon>Chloroflexia</taxon>
        <taxon>environmental samples</taxon>
    </lineage>
</organism>
<gene>
    <name evidence="2" type="ORF">AVDCRST_MAG26-771</name>
</gene>
<feature type="transmembrane region" description="Helical" evidence="1">
    <location>
        <begin position="225"/>
        <end position="243"/>
    </location>
</feature>
<dbReference type="PANTHER" id="PTHR42867:SF1">
    <property type="entry name" value="MEMBRANE PROTEIN-RELATED"/>
    <property type="match status" value="1"/>
</dbReference>
<feature type="transmembrane region" description="Helical" evidence="1">
    <location>
        <begin position="56"/>
        <end position="76"/>
    </location>
</feature>
<evidence type="ECO:0008006" key="3">
    <source>
        <dbReference type="Google" id="ProtNLM"/>
    </source>
</evidence>
<keyword evidence="1" id="KW-0812">Transmembrane</keyword>
<keyword evidence="1" id="KW-0472">Membrane</keyword>
<dbReference type="AlphaFoldDB" id="A0A6J4HJN5"/>
<dbReference type="PANTHER" id="PTHR42867">
    <property type="entry name" value="MEMBRANE PROTEIN-RELATED"/>
    <property type="match status" value="1"/>
</dbReference>
<sequence>MQANQFPYGGQAVLEGVMMRGLHQATVAVRAPDGSIVWSDRTLNPERRKFWARVPLLRGIQMLGDALIIGVWALSFSANASTGEEEQPLSKAQLSGLIATSLTMAIGLFFVLPLVLASLLARLGLNDLVREVLEGALRLLIFVGYLTAIRRSADIRRVFGYHGAEHKAVNAYEAGAPLTPDRVRGFTLIHPRCGTSFVLVVLLLSIVLFSFLSGLPFWLRLLSRIVFVPLIAGIGYELLRLSAANYHRAWVRKLVAPTLALQKLTTEEPDDSMLEVAIVALRRV</sequence>
<proteinExistence type="predicted"/>